<keyword evidence="1" id="KW-0472">Membrane</keyword>
<organism evidence="2 3">
    <name type="scientific">Streptomyces albiflavescens</name>
    <dbReference type="NCBI Taxonomy" id="1623582"/>
    <lineage>
        <taxon>Bacteria</taxon>
        <taxon>Bacillati</taxon>
        <taxon>Actinomycetota</taxon>
        <taxon>Actinomycetes</taxon>
        <taxon>Kitasatosporales</taxon>
        <taxon>Streptomycetaceae</taxon>
        <taxon>Streptomyces</taxon>
    </lineage>
</organism>
<protein>
    <submittedName>
        <fullName evidence="2">ABC transporter</fullName>
    </submittedName>
</protein>
<feature type="transmembrane region" description="Helical" evidence="1">
    <location>
        <begin position="116"/>
        <end position="136"/>
    </location>
</feature>
<feature type="transmembrane region" description="Helical" evidence="1">
    <location>
        <begin position="50"/>
        <end position="67"/>
    </location>
</feature>
<feature type="transmembrane region" description="Helical" evidence="1">
    <location>
        <begin position="88"/>
        <end position="110"/>
    </location>
</feature>
<feature type="transmembrane region" description="Helical" evidence="1">
    <location>
        <begin position="148"/>
        <end position="166"/>
    </location>
</feature>
<keyword evidence="1" id="KW-0812">Transmembrane</keyword>
<evidence type="ECO:0000256" key="1">
    <source>
        <dbReference type="SAM" id="Phobius"/>
    </source>
</evidence>
<evidence type="ECO:0000313" key="2">
    <source>
        <dbReference type="EMBL" id="GGN60369.1"/>
    </source>
</evidence>
<comment type="caution">
    <text evidence="2">The sequence shown here is derived from an EMBL/GenBank/DDBJ whole genome shotgun (WGS) entry which is preliminary data.</text>
</comment>
<name>A0A917Y035_9ACTN</name>
<keyword evidence="1" id="KW-1133">Transmembrane helix</keyword>
<feature type="transmembrane region" description="Helical" evidence="1">
    <location>
        <begin position="186"/>
        <end position="203"/>
    </location>
</feature>
<reference evidence="2 3" key="1">
    <citation type="journal article" date="2014" name="Int. J. Syst. Evol. Microbiol.">
        <title>Complete genome sequence of Corynebacterium casei LMG S-19264T (=DSM 44701T), isolated from a smear-ripened cheese.</title>
        <authorList>
            <consortium name="US DOE Joint Genome Institute (JGI-PGF)"/>
            <person name="Walter F."/>
            <person name="Albersmeier A."/>
            <person name="Kalinowski J."/>
            <person name="Ruckert C."/>
        </authorList>
    </citation>
    <scope>NUCLEOTIDE SEQUENCE [LARGE SCALE GENOMIC DNA]</scope>
    <source>
        <strain evidence="2 3">CGMCC 4.7111</strain>
    </source>
</reference>
<keyword evidence="3" id="KW-1185">Reference proteome</keyword>
<proteinExistence type="predicted"/>
<dbReference type="EMBL" id="BMMM01000004">
    <property type="protein sequence ID" value="GGN60369.1"/>
    <property type="molecule type" value="Genomic_DNA"/>
</dbReference>
<sequence>MTARVVRALLRPVSRTLPRRALAVGSALGLLLAGTPRLLSSPPDPWLCLSLLRAAALAFGLGLAFLLDDPARHTTAAVPTRRPVRVGLRVALVAPFAVVWWTAALLLVPGETRPPVGAVTLEAAAVAVLALAAAAVAVRCSDVAEPGVAVSAGLLLAVPAGALLLPERWELFVSVTDPRWDGAHDRWAGLLVVAAVLGACSVAEPRQRWRISSLAHR</sequence>
<accession>A0A917Y035</accession>
<evidence type="ECO:0000313" key="3">
    <source>
        <dbReference type="Proteomes" id="UP000600365"/>
    </source>
</evidence>
<dbReference type="Proteomes" id="UP000600365">
    <property type="component" value="Unassembled WGS sequence"/>
</dbReference>
<dbReference type="AlphaFoldDB" id="A0A917Y035"/>
<gene>
    <name evidence="2" type="ORF">GCM10011579_025400</name>
</gene>